<sequence length="62" mass="7672">MFRFQCDTENLESLQEDCKRAVAQIDEQGYAREYEEEYDHIFCYGIFFYKKRCLVERKKENN</sequence>
<comment type="caution">
    <text evidence="1">The sequence shown here is derived from an EMBL/GenBank/DDBJ whole genome shotgun (WGS) entry which is preliminary data.</text>
</comment>
<dbReference type="RefSeq" id="WP_408610481.1">
    <property type="nucleotide sequence ID" value="NZ_JAJEQR010000008.1"/>
</dbReference>
<evidence type="ECO:0000313" key="2">
    <source>
        <dbReference type="Proteomes" id="UP001198182"/>
    </source>
</evidence>
<dbReference type="Pfam" id="PF08011">
    <property type="entry name" value="PDDEXK_9"/>
    <property type="match status" value="1"/>
</dbReference>
<gene>
    <name evidence="1" type="ORF">LKD81_03935</name>
</gene>
<dbReference type="EMBL" id="JAJEQR010000008">
    <property type="protein sequence ID" value="MCC2230152.1"/>
    <property type="molecule type" value="Genomic_DNA"/>
</dbReference>
<proteinExistence type="predicted"/>
<protein>
    <submittedName>
        <fullName evidence="1">PD-(D/E)XK nuclease domain-containing protein</fullName>
    </submittedName>
</protein>
<accession>A0AAE3JEV0</accession>
<reference evidence="1" key="1">
    <citation type="submission" date="2021-10" db="EMBL/GenBank/DDBJ databases">
        <title>Anaerobic single-cell dispensing facilitates the cultivation of human gut bacteria.</title>
        <authorList>
            <person name="Afrizal A."/>
        </authorList>
    </citation>
    <scope>NUCLEOTIDE SEQUENCE</scope>
    <source>
        <strain evidence="1">CLA-AA-H215</strain>
    </source>
</reference>
<name>A0AAE3JEV0_9FIRM</name>
<keyword evidence="2" id="KW-1185">Reference proteome</keyword>
<dbReference type="Proteomes" id="UP001198182">
    <property type="component" value="Unassembled WGS sequence"/>
</dbReference>
<dbReference type="InterPro" id="IPR012547">
    <property type="entry name" value="PDDEXK_9"/>
</dbReference>
<dbReference type="AlphaFoldDB" id="A0AAE3JEV0"/>
<organism evidence="1 2">
    <name type="scientific">Hominifimenecus microfluidus</name>
    <dbReference type="NCBI Taxonomy" id="2885348"/>
    <lineage>
        <taxon>Bacteria</taxon>
        <taxon>Bacillati</taxon>
        <taxon>Bacillota</taxon>
        <taxon>Clostridia</taxon>
        <taxon>Lachnospirales</taxon>
        <taxon>Lachnospiraceae</taxon>
        <taxon>Hominifimenecus</taxon>
    </lineage>
</organism>
<evidence type="ECO:0000313" key="1">
    <source>
        <dbReference type="EMBL" id="MCC2230152.1"/>
    </source>
</evidence>